<dbReference type="EMBL" id="JBHSJD010000002">
    <property type="protein sequence ID" value="MFC5021759.1"/>
    <property type="molecule type" value="Genomic_DNA"/>
</dbReference>
<feature type="domain" description="AMP-dependent synthetase/ligase" evidence="1">
    <location>
        <begin position="19"/>
        <end position="372"/>
    </location>
</feature>
<dbReference type="Proteomes" id="UP001595829">
    <property type="component" value="Unassembled WGS sequence"/>
</dbReference>
<dbReference type="InterPro" id="IPR025110">
    <property type="entry name" value="AMP-bd_C"/>
</dbReference>
<dbReference type="InterPro" id="IPR050237">
    <property type="entry name" value="ATP-dep_AMP-bd_enzyme"/>
</dbReference>
<protein>
    <submittedName>
        <fullName evidence="3">AMP-binding protein</fullName>
    </submittedName>
</protein>
<dbReference type="InterPro" id="IPR042099">
    <property type="entry name" value="ANL_N_sf"/>
</dbReference>
<dbReference type="RefSeq" id="WP_345693702.1">
    <property type="nucleotide sequence ID" value="NZ_BAABIT010000001.1"/>
</dbReference>
<dbReference type="InterPro" id="IPR045851">
    <property type="entry name" value="AMP-bd_C_sf"/>
</dbReference>
<dbReference type="Pfam" id="PF00501">
    <property type="entry name" value="AMP-binding"/>
    <property type="match status" value="1"/>
</dbReference>
<dbReference type="InterPro" id="IPR000873">
    <property type="entry name" value="AMP-dep_synth/lig_dom"/>
</dbReference>
<sequence length="513" mass="54400">MYKTPLPPFVSYVDSLLASLARDPGRTAVVDADGRRTSAGELHDAIHRLAAALADRGVGRGSTVTLLSGNRSEALTARYAANLLGARVTFLYEGMAPEVLARIADHVDTHVLLVDPACGATAAGVLDRVRPPEVLAFGPSPLAEDLLALSAAYVGRRVRGAARAEDDWCIRHTGGTTGVPKGVRMAHGPYQRSLHAWSDATGKRFLACTSLAHLAGLFADRTLLAGGRVVLRQGFDPADVLATVARERITDLWLLPPLLYRLLDEPSLPSTDVSSLRRIAYGGCAASPARLRQAAEVFGPVLHGWYGQTEAGLITHVPPDEHHVTGEGGQVTVGRPAPGVEVAVRDEGGGLRPPGGVGEIHVRSRQVMSGYWKQPELTAEVLRDGWVRTGDAGYADEDGYLYIVDRIKDMIIVVGGHVYPAELEEMLLTHPAVEHCAVFGVPGRDGVEEVHAAVVHAAGSVRPDLAGVRAFVTAHKGAMYAPAALHTLGRIPLTPAGKPDRKQLRALAGCGEA</sequence>
<accession>A0ABV9X9P7</accession>
<organism evidence="3 4">
    <name type="scientific">Streptomyces coeruleoprunus</name>
    <dbReference type="NCBI Taxonomy" id="285563"/>
    <lineage>
        <taxon>Bacteria</taxon>
        <taxon>Bacillati</taxon>
        <taxon>Actinomycetota</taxon>
        <taxon>Actinomycetes</taxon>
        <taxon>Kitasatosporales</taxon>
        <taxon>Streptomycetaceae</taxon>
        <taxon>Streptomyces</taxon>
    </lineage>
</organism>
<name>A0ABV9X9P7_9ACTN</name>
<evidence type="ECO:0000313" key="4">
    <source>
        <dbReference type="Proteomes" id="UP001595829"/>
    </source>
</evidence>
<proteinExistence type="predicted"/>
<dbReference type="SUPFAM" id="SSF56801">
    <property type="entry name" value="Acetyl-CoA synthetase-like"/>
    <property type="match status" value="1"/>
</dbReference>
<dbReference type="PROSITE" id="PS00455">
    <property type="entry name" value="AMP_BINDING"/>
    <property type="match status" value="1"/>
</dbReference>
<comment type="caution">
    <text evidence="3">The sequence shown here is derived from an EMBL/GenBank/DDBJ whole genome shotgun (WGS) entry which is preliminary data.</text>
</comment>
<gene>
    <name evidence="3" type="ORF">ACFPM3_06295</name>
</gene>
<dbReference type="Gene3D" id="3.40.50.12780">
    <property type="entry name" value="N-terminal domain of ligase-like"/>
    <property type="match status" value="1"/>
</dbReference>
<keyword evidence="4" id="KW-1185">Reference proteome</keyword>
<evidence type="ECO:0000259" key="2">
    <source>
        <dbReference type="Pfam" id="PF13193"/>
    </source>
</evidence>
<dbReference type="PANTHER" id="PTHR43767">
    <property type="entry name" value="LONG-CHAIN-FATTY-ACID--COA LIGASE"/>
    <property type="match status" value="1"/>
</dbReference>
<dbReference type="PANTHER" id="PTHR43767:SF7">
    <property type="entry name" value="MEDIUM_LONG-CHAIN-FATTY-ACID--COA LIGASE FADD8"/>
    <property type="match status" value="1"/>
</dbReference>
<feature type="domain" description="AMP-binding enzyme C-terminal" evidence="2">
    <location>
        <begin position="422"/>
        <end position="498"/>
    </location>
</feature>
<dbReference type="Pfam" id="PF13193">
    <property type="entry name" value="AMP-binding_C"/>
    <property type="match status" value="1"/>
</dbReference>
<reference evidence="4" key="1">
    <citation type="journal article" date="2019" name="Int. J. Syst. Evol. Microbiol.">
        <title>The Global Catalogue of Microorganisms (GCM) 10K type strain sequencing project: providing services to taxonomists for standard genome sequencing and annotation.</title>
        <authorList>
            <consortium name="The Broad Institute Genomics Platform"/>
            <consortium name="The Broad Institute Genome Sequencing Center for Infectious Disease"/>
            <person name="Wu L."/>
            <person name="Ma J."/>
        </authorList>
    </citation>
    <scope>NUCLEOTIDE SEQUENCE [LARGE SCALE GENOMIC DNA]</scope>
    <source>
        <strain evidence="4">CGMCC 4.1648</strain>
    </source>
</reference>
<dbReference type="InterPro" id="IPR020845">
    <property type="entry name" value="AMP-binding_CS"/>
</dbReference>
<evidence type="ECO:0000313" key="3">
    <source>
        <dbReference type="EMBL" id="MFC5021759.1"/>
    </source>
</evidence>
<dbReference type="Gene3D" id="3.30.300.30">
    <property type="match status" value="1"/>
</dbReference>
<evidence type="ECO:0000259" key="1">
    <source>
        <dbReference type="Pfam" id="PF00501"/>
    </source>
</evidence>